<organism evidence="10 11">
    <name type="scientific">Sphagnurus paluster</name>
    <dbReference type="NCBI Taxonomy" id="117069"/>
    <lineage>
        <taxon>Eukaryota</taxon>
        <taxon>Fungi</taxon>
        <taxon>Dikarya</taxon>
        <taxon>Basidiomycota</taxon>
        <taxon>Agaricomycotina</taxon>
        <taxon>Agaricomycetes</taxon>
        <taxon>Agaricomycetidae</taxon>
        <taxon>Agaricales</taxon>
        <taxon>Tricholomatineae</taxon>
        <taxon>Lyophyllaceae</taxon>
        <taxon>Sphagnurus</taxon>
    </lineage>
</organism>
<evidence type="ECO:0000256" key="2">
    <source>
        <dbReference type="ARBA" id="ARBA00004687"/>
    </source>
</evidence>
<feature type="transmembrane region" description="Helical" evidence="9">
    <location>
        <begin position="14"/>
        <end position="35"/>
    </location>
</feature>
<evidence type="ECO:0000313" key="11">
    <source>
        <dbReference type="Proteomes" id="UP000717328"/>
    </source>
</evidence>
<keyword evidence="6 9" id="KW-1133">Transmembrane helix</keyword>
<feature type="region of interest" description="Disordered" evidence="8">
    <location>
        <begin position="268"/>
        <end position="314"/>
    </location>
</feature>
<evidence type="ECO:0000256" key="1">
    <source>
        <dbReference type="ARBA" id="ARBA00004477"/>
    </source>
</evidence>
<keyword evidence="7 9" id="KW-0472">Membrane</keyword>
<sequence length="314" mass="33462">MATTHTTSESFFPFARYTSIVGVHTTLLSFTALFLPRTTLLLDLAPSPTATSLDRPQHPFLEALTARPALTLACLCTGAALLQSWWAGWVRSWGAQYAMRGSDDERRLETAALDGARGKALRGAALTTLVASVILHAVLVLFGAPLTTHIPHTYLLALLLALLTLFPPAYALGPPTRTSTTHFTWVRLFAQGSIRNPIERALVYPALGAALGCWAGTIPLALDWDRPWQAYPLPPAYGALAGHILASIAALTATGTFALAEEGMRAAAAEAEAEADARGRQQTRSRTKNGAGNADRSGERGGRGRGKGKGRKEL</sequence>
<protein>
    <submittedName>
        <fullName evidence="10">Uncharacterized protein</fullName>
    </submittedName>
</protein>
<reference evidence="10" key="2">
    <citation type="submission" date="2021-10" db="EMBL/GenBank/DDBJ databases">
        <title>Phylogenomics reveals ancestral predisposition of the termite-cultivated fungus Termitomyces towards a domesticated lifestyle.</title>
        <authorList>
            <person name="Auxier B."/>
            <person name="Grum-Grzhimaylo A."/>
            <person name="Cardenas M.E."/>
            <person name="Lodge J.D."/>
            <person name="Laessoe T."/>
            <person name="Pedersen O."/>
            <person name="Smith M.E."/>
            <person name="Kuyper T.W."/>
            <person name="Franco-Molano E.A."/>
            <person name="Baroni T.J."/>
            <person name="Aanen D.K."/>
        </authorList>
    </citation>
    <scope>NUCLEOTIDE SEQUENCE</scope>
    <source>
        <strain evidence="10">D49</strain>
    </source>
</reference>
<evidence type="ECO:0000256" key="3">
    <source>
        <dbReference type="ARBA" id="ARBA00022502"/>
    </source>
</evidence>
<dbReference type="AlphaFoldDB" id="A0A9P7K3X3"/>
<keyword evidence="5" id="KW-0256">Endoplasmic reticulum</keyword>
<evidence type="ECO:0000256" key="8">
    <source>
        <dbReference type="SAM" id="MobiDB-lite"/>
    </source>
</evidence>
<dbReference type="Proteomes" id="UP000717328">
    <property type="component" value="Unassembled WGS sequence"/>
</dbReference>
<evidence type="ECO:0000256" key="4">
    <source>
        <dbReference type="ARBA" id="ARBA00022692"/>
    </source>
</evidence>
<evidence type="ECO:0000256" key="6">
    <source>
        <dbReference type="ARBA" id="ARBA00022989"/>
    </source>
</evidence>
<dbReference type="Pfam" id="PF06699">
    <property type="entry name" value="PIG-F"/>
    <property type="match status" value="1"/>
</dbReference>
<comment type="pathway">
    <text evidence="2">Glycolipid biosynthesis; glycosylphosphatidylinositol-anchor biosynthesis.</text>
</comment>
<feature type="transmembrane region" description="Helical" evidence="9">
    <location>
        <begin position="123"/>
        <end position="142"/>
    </location>
</feature>
<feature type="transmembrane region" description="Helical" evidence="9">
    <location>
        <begin position="154"/>
        <end position="173"/>
    </location>
</feature>
<dbReference type="InterPro" id="IPR009580">
    <property type="entry name" value="GPI_biosynthesis_protein_Pig-F"/>
</dbReference>
<evidence type="ECO:0000256" key="7">
    <source>
        <dbReference type="ARBA" id="ARBA00023136"/>
    </source>
</evidence>
<keyword evidence="3" id="KW-0337">GPI-anchor biosynthesis</keyword>
<gene>
    <name evidence="10" type="ORF">H0H81_011517</name>
</gene>
<keyword evidence="11" id="KW-1185">Reference proteome</keyword>
<accession>A0A9P7K3X3</accession>
<keyword evidence="4 9" id="KW-0812">Transmembrane</keyword>
<feature type="compositionally biased region" description="Basic residues" evidence="8">
    <location>
        <begin position="303"/>
        <end position="314"/>
    </location>
</feature>
<name>A0A9P7K3X3_9AGAR</name>
<feature type="transmembrane region" description="Helical" evidence="9">
    <location>
        <begin position="237"/>
        <end position="260"/>
    </location>
</feature>
<evidence type="ECO:0000256" key="9">
    <source>
        <dbReference type="SAM" id="Phobius"/>
    </source>
</evidence>
<evidence type="ECO:0000256" key="5">
    <source>
        <dbReference type="ARBA" id="ARBA00022824"/>
    </source>
</evidence>
<comment type="caution">
    <text evidence="10">The sequence shown here is derived from an EMBL/GenBank/DDBJ whole genome shotgun (WGS) entry which is preliminary data.</text>
</comment>
<evidence type="ECO:0000313" key="10">
    <source>
        <dbReference type="EMBL" id="KAG5635370.1"/>
    </source>
</evidence>
<reference evidence="10" key="1">
    <citation type="submission" date="2021-02" db="EMBL/GenBank/DDBJ databases">
        <authorList>
            <person name="Nieuwenhuis M."/>
            <person name="Van De Peppel L.J.J."/>
        </authorList>
    </citation>
    <scope>NUCLEOTIDE SEQUENCE</scope>
    <source>
        <strain evidence="10">D49</strain>
    </source>
</reference>
<dbReference type="GO" id="GO:0005789">
    <property type="term" value="C:endoplasmic reticulum membrane"/>
    <property type="evidence" value="ECO:0007669"/>
    <property type="project" value="UniProtKB-SubCell"/>
</dbReference>
<proteinExistence type="predicted"/>
<dbReference type="EMBL" id="JABCKI010006109">
    <property type="protein sequence ID" value="KAG5635370.1"/>
    <property type="molecule type" value="Genomic_DNA"/>
</dbReference>
<dbReference type="OrthoDB" id="17366at2759"/>
<feature type="transmembrane region" description="Helical" evidence="9">
    <location>
        <begin position="201"/>
        <end position="222"/>
    </location>
</feature>
<dbReference type="GO" id="GO:0006506">
    <property type="term" value="P:GPI anchor biosynthetic process"/>
    <property type="evidence" value="ECO:0007669"/>
    <property type="project" value="UniProtKB-KW"/>
</dbReference>
<comment type="subcellular location">
    <subcellularLocation>
        <location evidence="1">Endoplasmic reticulum membrane</location>
        <topology evidence="1">Multi-pass membrane protein</topology>
    </subcellularLocation>
</comment>